<dbReference type="InterPro" id="IPR036885">
    <property type="entry name" value="SWIB_MDM2_dom_sf"/>
</dbReference>
<dbReference type="Pfam" id="PF02201">
    <property type="entry name" value="SWIB"/>
    <property type="match status" value="1"/>
</dbReference>
<dbReference type="EMBL" id="MEKH01000013">
    <property type="protein sequence ID" value="ODN98102.1"/>
    <property type="molecule type" value="Genomic_DNA"/>
</dbReference>
<evidence type="ECO:0000256" key="1">
    <source>
        <dbReference type="SAM" id="MobiDB-lite"/>
    </source>
</evidence>
<dbReference type="PANTHER" id="PTHR13844">
    <property type="entry name" value="SWI/SNF-RELATED MATRIX-ASSOCIATED ACTIN-DEPENDENT REGULATOR OF CHROMATIN SUBFAMILY D"/>
    <property type="match status" value="1"/>
</dbReference>
<reference evidence="3 4" key="1">
    <citation type="submission" date="2016-06" db="EMBL/GenBank/DDBJ databases">
        <title>Evolution of pathogenesis and genome organization in the Tremellales.</title>
        <authorList>
            <person name="Cuomo C."/>
            <person name="Litvintseva A."/>
            <person name="Heitman J."/>
            <person name="Chen Y."/>
            <person name="Sun S."/>
            <person name="Springer D."/>
            <person name="Dromer F."/>
            <person name="Young S."/>
            <person name="Zeng Q."/>
            <person name="Chapman S."/>
            <person name="Gujja S."/>
            <person name="Saif S."/>
            <person name="Birren B."/>
        </authorList>
    </citation>
    <scope>NUCLEOTIDE SEQUENCE [LARGE SCALE GENOMIC DNA]</scope>
    <source>
        <strain evidence="3 4">CBS 6273</strain>
    </source>
</reference>
<dbReference type="Proteomes" id="UP000095149">
    <property type="component" value="Unassembled WGS sequence"/>
</dbReference>
<feature type="compositionally biased region" description="Basic and acidic residues" evidence="1">
    <location>
        <begin position="119"/>
        <end position="129"/>
    </location>
</feature>
<sequence length="472" mass="52118">MSAPAYSSTPGQQPNAAQAAQQAELKRRAEAEADSRRTQETHPPPSAPSPCPCGSKQKLDWTLMRKKAEVNDALGKPTRVKRALRVFVSNTAHDQDWQKELDAAAAGLAPTGEASASRAEGDKAEKAEGDVTMEDPSAPKKKEVDVSNGDGIAGWILKIEGRLLDSGNVRLDRTKRKFTTFLKSAIIEFDNREAPTYPEGNIVEWHATAHQGPPLDGFEILRRGDQNVSCRITLHVSHYPERFKVLEPLKGLIAVHEATRAEVLSAVWKLVKVTGSQDKDDGTIVRPVGGLEKIFPQGQESVAFHQLPELASRYLAHPDPVVIPYTIDVTKDYNFHQKCFDIPLEMEDPLKSKMAAMVSSFEGPEGAEVMKLEDKVAELAYFVRELKEKRDFLESFAVNPQSFINSYLAAQARDLDLSLGYQIGQATANGGSVREEDLRRSDLFQMPWVDEAVGVVEGGRMEAERRAVGYGR</sequence>
<comment type="caution">
    <text evidence="3">The sequence shown here is derived from an EMBL/GenBank/DDBJ whole genome shotgun (WGS) entry which is preliminary data.</text>
</comment>
<gene>
    <name evidence="3" type="ORF">I350_07744</name>
</gene>
<feature type="compositionally biased region" description="Polar residues" evidence="1">
    <location>
        <begin position="1"/>
        <end position="15"/>
    </location>
</feature>
<feature type="compositionally biased region" description="Pro residues" evidence="1">
    <location>
        <begin position="42"/>
        <end position="51"/>
    </location>
</feature>
<accession>A0A1E3JB81</accession>
<dbReference type="CDD" id="cd10568">
    <property type="entry name" value="SWIB_like"/>
    <property type="match status" value="1"/>
</dbReference>
<dbReference type="OrthoDB" id="10263741at2759"/>
<feature type="region of interest" description="Disordered" evidence="1">
    <location>
        <begin position="1"/>
        <end position="58"/>
    </location>
</feature>
<proteinExistence type="predicted"/>
<evidence type="ECO:0000313" key="3">
    <source>
        <dbReference type="EMBL" id="ODN98102.1"/>
    </source>
</evidence>
<dbReference type="Gene3D" id="1.10.245.10">
    <property type="entry name" value="SWIB/MDM2 domain"/>
    <property type="match status" value="1"/>
</dbReference>
<feature type="compositionally biased region" description="Basic and acidic residues" evidence="1">
    <location>
        <begin position="24"/>
        <end position="40"/>
    </location>
</feature>
<evidence type="ECO:0000259" key="2">
    <source>
        <dbReference type="Pfam" id="PF02201"/>
    </source>
</evidence>
<dbReference type="InterPro" id="IPR003121">
    <property type="entry name" value="SWIB_MDM2_domain"/>
</dbReference>
<dbReference type="SUPFAM" id="SSF47592">
    <property type="entry name" value="SWIB/MDM2 domain"/>
    <property type="match status" value="1"/>
</dbReference>
<feature type="domain" description="DM2" evidence="2">
    <location>
        <begin position="241"/>
        <end position="315"/>
    </location>
</feature>
<name>A0A1E3JB81_9TREE</name>
<feature type="region of interest" description="Disordered" evidence="1">
    <location>
        <begin position="108"/>
        <end position="145"/>
    </location>
</feature>
<organism evidence="3 4">
    <name type="scientific">Cryptococcus amylolentus CBS 6273</name>
    <dbReference type="NCBI Taxonomy" id="1296118"/>
    <lineage>
        <taxon>Eukaryota</taxon>
        <taxon>Fungi</taxon>
        <taxon>Dikarya</taxon>
        <taxon>Basidiomycota</taxon>
        <taxon>Agaricomycotina</taxon>
        <taxon>Tremellomycetes</taxon>
        <taxon>Tremellales</taxon>
        <taxon>Cryptococcaceae</taxon>
        <taxon>Cryptococcus</taxon>
    </lineage>
</organism>
<dbReference type="AlphaFoldDB" id="A0A1E3JB81"/>
<evidence type="ECO:0000313" key="4">
    <source>
        <dbReference type="Proteomes" id="UP000095149"/>
    </source>
</evidence>
<protein>
    <recommendedName>
        <fullName evidence="2">DM2 domain-containing protein</fullName>
    </recommendedName>
</protein>